<dbReference type="GO" id="GO:0003677">
    <property type="term" value="F:DNA binding"/>
    <property type="evidence" value="ECO:0007669"/>
    <property type="project" value="InterPro"/>
</dbReference>
<reference evidence="3" key="4">
    <citation type="submission" date="2016-08" db="EMBL/GenBank/DDBJ databases">
        <title>Sequencing, Assembly and Comparative Genomics of S. aureofaciens ATCC 10762.</title>
        <authorList>
            <person name="Gradnigo J.S."/>
            <person name="Johnson N."/>
            <person name="Somerville G.A."/>
        </authorList>
    </citation>
    <scope>NUCLEOTIDE SEQUENCE [LARGE SCALE GENOMIC DNA]</scope>
    <source>
        <strain evidence="3">ATCC 10762</strain>
    </source>
</reference>
<evidence type="ECO:0000313" key="4">
    <source>
        <dbReference type="Proteomes" id="UP000037395"/>
    </source>
</evidence>
<dbReference type="Proteomes" id="UP000037395">
    <property type="component" value="Unassembled WGS sequence"/>
</dbReference>
<dbReference type="GeneID" id="97490414"/>
<evidence type="ECO:0000313" key="3">
    <source>
        <dbReference type="EMBL" id="OEV35019.1"/>
    </source>
</evidence>
<dbReference type="PANTHER" id="PTHR35010">
    <property type="entry name" value="BLL4672 PROTEIN-RELATED"/>
    <property type="match status" value="1"/>
</dbReference>
<dbReference type="AlphaFoldDB" id="A0A1E7N2U0"/>
<accession>A0A1E7N2U0</accession>
<proteinExistence type="predicted"/>
<dbReference type="EMBL" id="BMUB01000004">
    <property type="protein sequence ID" value="GGU69353.1"/>
    <property type="molecule type" value="Genomic_DNA"/>
</dbReference>
<evidence type="ECO:0000313" key="2">
    <source>
        <dbReference type="EMBL" id="GGU69353.1"/>
    </source>
</evidence>
<dbReference type="Gene3D" id="1.10.260.40">
    <property type="entry name" value="lambda repressor-like DNA-binding domains"/>
    <property type="match status" value="1"/>
</dbReference>
<reference evidence="2" key="5">
    <citation type="submission" date="2020-09" db="EMBL/GenBank/DDBJ databases">
        <authorList>
            <person name="Sun Q."/>
            <person name="Ohkuma M."/>
        </authorList>
    </citation>
    <scope>NUCLEOTIDE SEQUENCE</scope>
    <source>
        <strain evidence="2">JCM 4434</strain>
    </source>
</reference>
<feature type="region of interest" description="Disordered" evidence="1">
    <location>
        <begin position="49"/>
        <end position="69"/>
    </location>
</feature>
<dbReference type="EMBL" id="JPRF03000040">
    <property type="protein sequence ID" value="OEV35019.1"/>
    <property type="molecule type" value="Genomic_DNA"/>
</dbReference>
<reference evidence="4" key="3">
    <citation type="submission" date="2016-08" db="EMBL/GenBank/DDBJ databases">
        <title>Sequencing, assembly and comparative genomics of S. aureofaciens ATCC 10762.</title>
        <authorList>
            <person name="Gradnigo J.S."/>
            <person name="Johnson N."/>
            <person name="Somerville G.A."/>
        </authorList>
    </citation>
    <scope>NUCLEOTIDE SEQUENCE [LARGE SCALE GENOMIC DNA]</scope>
    <source>
        <strain evidence="4">ATCC 10762 / DSM 40127 / CCM 3239 / JCM 4008 / LMG 5968 / NBRC 12843 / NCIMB 8234 / A-377</strain>
    </source>
</reference>
<dbReference type="InterPro" id="IPR010982">
    <property type="entry name" value="Lambda_DNA-bd_dom_sf"/>
</dbReference>
<reference evidence="3 4" key="2">
    <citation type="submission" date="2014-07" db="EMBL/GenBank/DDBJ databases">
        <authorList>
            <person name="Zhang J.E."/>
            <person name="Yang H."/>
            <person name="Guo J."/>
            <person name="Deng Z."/>
            <person name="Luo H."/>
            <person name="Luo M."/>
            <person name="Zhao B."/>
        </authorList>
    </citation>
    <scope>NUCLEOTIDE SEQUENCE [LARGE SCALE GENOMIC DNA]</scope>
    <source>
        <strain evidence="3">ATCC 10762</strain>
        <strain evidence="4">ATCC 10762 / DSM 40127 / CCM 3239 / JCM 4008 / LMG 5968 / NBRC 12843 / NCIMB 8234 / A-377</strain>
    </source>
</reference>
<keyword evidence="4" id="KW-1185">Reference proteome</keyword>
<evidence type="ECO:0000256" key="1">
    <source>
        <dbReference type="SAM" id="MobiDB-lite"/>
    </source>
</evidence>
<sequence length="69" mass="7610">MAQLAGPSVDYHARLEQRRGPQPSPQLLAAPARALRLSENELDHLYHLAGHEPPRRHGPLTRAAPRGCC</sequence>
<gene>
    <name evidence="2" type="ORF">GCM10010502_20600</name>
    <name evidence="3" type="ORF">HS99_0034345</name>
</gene>
<comment type="caution">
    <text evidence="3">The sequence shown here is derived from an EMBL/GenBank/DDBJ whole genome shotgun (WGS) entry which is preliminary data.</text>
</comment>
<feature type="region of interest" description="Disordered" evidence="1">
    <location>
        <begin position="1"/>
        <end position="26"/>
    </location>
</feature>
<dbReference type="PANTHER" id="PTHR35010:SF2">
    <property type="entry name" value="BLL4672 PROTEIN"/>
    <property type="match status" value="1"/>
</dbReference>
<name>A0A1E7N2U0_KITAU</name>
<protein>
    <submittedName>
        <fullName evidence="3">Uncharacterized protein</fullName>
    </submittedName>
</protein>
<accession>A0A8H9LJH0</accession>
<reference evidence="2" key="1">
    <citation type="journal article" date="2014" name="Int. J. Syst. Evol. Microbiol.">
        <title>Complete genome sequence of Corynebacterium casei LMG S-19264T (=DSM 44701T), isolated from a smear-ripened cheese.</title>
        <authorList>
            <consortium name="US DOE Joint Genome Institute (JGI-PGF)"/>
            <person name="Walter F."/>
            <person name="Albersmeier A."/>
            <person name="Kalinowski J."/>
            <person name="Ruckert C."/>
        </authorList>
    </citation>
    <scope>NUCLEOTIDE SEQUENCE</scope>
    <source>
        <strain evidence="2">JCM 4434</strain>
    </source>
</reference>
<organism evidence="3 4">
    <name type="scientific">Kitasatospora aureofaciens</name>
    <name type="common">Streptomyces aureofaciens</name>
    <dbReference type="NCBI Taxonomy" id="1894"/>
    <lineage>
        <taxon>Bacteria</taxon>
        <taxon>Bacillati</taxon>
        <taxon>Actinomycetota</taxon>
        <taxon>Actinomycetes</taxon>
        <taxon>Kitasatosporales</taxon>
        <taxon>Streptomycetaceae</taxon>
        <taxon>Kitasatospora</taxon>
    </lineage>
</organism>
<dbReference type="Proteomes" id="UP000610124">
    <property type="component" value="Unassembled WGS sequence"/>
</dbReference>
<dbReference type="RefSeq" id="WP_050366324.1">
    <property type="nucleotide sequence ID" value="NZ_BMUB01000004.1"/>
</dbReference>